<dbReference type="SUPFAM" id="SSF51395">
    <property type="entry name" value="FMN-linked oxidoreductases"/>
    <property type="match status" value="1"/>
</dbReference>
<keyword evidence="3" id="KW-1185">Reference proteome</keyword>
<evidence type="ECO:0000313" key="2">
    <source>
        <dbReference type="EMBL" id="KAL2039437.1"/>
    </source>
</evidence>
<dbReference type="InterPro" id="IPR013785">
    <property type="entry name" value="Aldolase_TIM"/>
</dbReference>
<dbReference type="Pfam" id="PF00724">
    <property type="entry name" value="Oxidored_FMN"/>
    <property type="match status" value="1"/>
</dbReference>
<gene>
    <name evidence="2" type="ORF">N7G274_007709</name>
</gene>
<dbReference type="Gene3D" id="3.20.20.70">
    <property type="entry name" value="Aldolase class I"/>
    <property type="match status" value="1"/>
</dbReference>
<dbReference type="PANTHER" id="PTHR22893">
    <property type="entry name" value="NADH OXIDOREDUCTASE-RELATED"/>
    <property type="match status" value="1"/>
</dbReference>
<dbReference type="PANTHER" id="PTHR22893:SF91">
    <property type="entry name" value="NADPH DEHYDROGENASE 2-RELATED"/>
    <property type="match status" value="1"/>
</dbReference>
<reference evidence="2 3" key="1">
    <citation type="submission" date="2024-09" db="EMBL/GenBank/DDBJ databases">
        <title>Rethinking Asexuality: The Enigmatic Case of Functional Sexual Genes in Lepraria (Stereocaulaceae).</title>
        <authorList>
            <person name="Doellman M."/>
            <person name="Sun Y."/>
            <person name="Barcenas-Pena A."/>
            <person name="Lumbsch H.T."/>
            <person name="Grewe F."/>
        </authorList>
    </citation>
    <scope>NUCLEOTIDE SEQUENCE [LARGE SCALE GENOMIC DNA]</scope>
    <source>
        <strain evidence="2 3">Mercado 3170</strain>
    </source>
</reference>
<dbReference type="Proteomes" id="UP001590950">
    <property type="component" value="Unassembled WGS sequence"/>
</dbReference>
<dbReference type="InterPro" id="IPR045247">
    <property type="entry name" value="Oye-like"/>
</dbReference>
<sequence>MAAGGEPPRPLEEDEIWAIIGNYVQAAKNAIEAGFGGVEIHASNGCLVDQFIQDVVNQRTDAWGGTVEKRSRFGIEVVKGVVAAVGKGKVGMRLSHFSTFQGMKVVKPEEQFGHLIKPVKEVGLACLHLVEPRVSGNADIEPMEKVGLRVEDLGQCDTGSLGWWLLT</sequence>
<protein>
    <recommendedName>
        <fullName evidence="1">NADH:flavin oxidoreductase/NADH oxidase N-terminal domain-containing protein</fullName>
    </recommendedName>
</protein>
<feature type="domain" description="NADH:flavin oxidoreductase/NADH oxidase N-terminal" evidence="1">
    <location>
        <begin position="9"/>
        <end position="142"/>
    </location>
</feature>
<comment type="caution">
    <text evidence="2">The sequence shown here is derived from an EMBL/GenBank/DDBJ whole genome shotgun (WGS) entry which is preliminary data.</text>
</comment>
<accession>A0ABR4A4W1</accession>
<evidence type="ECO:0000313" key="3">
    <source>
        <dbReference type="Proteomes" id="UP001590950"/>
    </source>
</evidence>
<dbReference type="EMBL" id="JBEFKJ010000025">
    <property type="protein sequence ID" value="KAL2039437.1"/>
    <property type="molecule type" value="Genomic_DNA"/>
</dbReference>
<name>A0ABR4A4W1_9LECA</name>
<evidence type="ECO:0000259" key="1">
    <source>
        <dbReference type="Pfam" id="PF00724"/>
    </source>
</evidence>
<organism evidence="2 3">
    <name type="scientific">Stereocaulon virgatum</name>
    <dbReference type="NCBI Taxonomy" id="373712"/>
    <lineage>
        <taxon>Eukaryota</taxon>
        <taxon>Fungi</taxon>
        <taxon>Dikarya</taxon>
        <taxon>Ascomycota</taxon>
        <taxon>Pezizomycotina</taxon>
        <taxon>Lecanoromycetes</taxon>
        <taxon>OSLEUM clade</taxon>
        <taxon>Lecanoromycetidae</taxon>
        <taxon>Lecanorales</taxon>
        <taxon>Lecanorineae</taxon>
        <taxon>Stereocaulaceae</taxon>
        <taxon>Stereocaulon</taxon>
    </lineage>
</organism>
<proteinExistence type="predicted"/>
<dbReference type="InterPro" id="IPR001155">
    <property type="entry name" value="OxRdtase_FMN_N"/>
</dbReference>